<keyword evidence="5 8" id="KW-1015">Disulfide bond</keyword>
<evidence type="ECO:0000256" key="7">
    <source>
        <dbReference type="ARBA" id="ARBA00023292"/>
    </source>
</evidence>
<dbReference type="PROSITE" id="PS50027">
    <property type="entry name" value="EGF_LAM_2"/>
    <property type="match status" value="1"/>
</dbReference>
<dbReference type="GO" id="GO:0009887">
    <property type="term" value="P:animal organ morphogenesis"/>
    <property type="evidence" value="ECO:0007669"/>
    <property type="project" value="TreeGrafter"/>
</dbReference>
<dbReference type="PANTHER" id="PTHR10574">
    <property type="entry name" value="NETRIN/LAMININ-RELATED"/>
    <property type="match status" value="1"/>
</dbReference>
<dbReference type="SMART" id="SM00180">
    <property type="entry name" value="EGF_Lam"/>
    <property type="match status" value="1"/>
</dbReference>
<dbReference type="InParanoid" id="K1PSR4"/>
<dbReference type="Gene3D" id="1.25.50.20">
    <property type="match status" value="1"/>
</dbReference>
<dbReference type="PANTHER" id="PTHR10574:SF406">
    <property type="entry name" value="LAMININ SUBUNIT ALPHA 5"/>
    <property type="match status" value="1"/>
</dbReference>
<dbReference type="InterPro" id="IPR024571">
    <property type="entry name" value="ERAP1-like_C_dom"/>
</dbReference>
<dbReference type="Gene3D" id="2.10.25.10">
    <property type="entry name" value="Laminin"/>
    <property type="match status" value="2"/>
</dbReference>
<dbReference type="FunFam" id="2.10.25.10:FF:000224">
    <property type="entry name" value="Usherin"/>
    <property type="match status" value="1"/>
</dbReference>
<sequence length="358" mass="39275">MMTQGVMSGSPVTPVCALGVPPSMLTPVQRTLDRRSLYATVIQDIKVQIEGFSCEKCKPGYYGDATTQSCVECVCDPYGTDRSAGSCDRETGQCLCLPNVTGLRCDACLAGYWNIISGEGCSACGVSWNYLLMASVTVSRRRVAGTAVSVRTCTGATPKSSVQPVTVMARGQLTCSVTAELDSVCLTGISGYKCDRFDRGTNGELPNCKPCGDWGVLSLVPFPQFRSRTLYIEVISTINRAQIINDAWSFARSNQLHMDIALQTVDYLSNERDYIPRVAADEQLAYIESMLSLTQHYGNFQNKMQRLVRSIYNEIGLNNTGATHLQSTIATFNTINKQMEFVHDFFLCLSLNNHNGED</sequence>
<dbReference type="SUPFAM" id="SSF57196">
    <property type="entry name" value="EGF/Laminin"/>
    <property type="match status" value="1"/>
</dbReference>
<dbReference type="InterPro" id="IPR002049">
    <property type="entry name" value="LE_dom"/>
</dbReference>
<proteinExistence type="predicted"/>
<keyword evidence="3" id="KW-0732">Signal</keyword>
<name>K1PSR4_MAGGI</name>
<keyword evidence="2" id="KW-0964">Secreted</keyword>
<comment type="caution">
    <text evidence="8">Lacks conserved residue(s) required for the propagation of feature annotation.</text>
</comment>
<keyword evidence="4" id="KW-0677">Repeat</keyword>
<evidence type="ECO:0000256" key="6">
    <source>
        <dbReference type="ARBA" id="ARBA00023180"/>
    </source>
</evidence>
<evidence type="ECO:0000313" key="9">
    <source>
        <dbReference type="EMBL" id="EKC27302.1"/>
    </source>
</evidence>
<dbReference type="EMBL" id="JH818979">
    <property type="protein sequence ID" value="EKC27302.1"/>
    <property type="molecule type" value="Genomic_DNA"/>
</dbReference>
<accession>K1PSR4</accession>
<evidence type="ECO:0000256" key="1">
    <source>
        <dbReference type="ARBA" id="ARBA00004613"/>
    </source>
</evidence>
<dbReference type="HOGENOM" id="CLU_774452_0_0_1"/>
<dbReference type="Pfam" id="PF00053">
    <property type="entry name" value="EGF_laminin"/>
    <property type="match status" value="2"/>
</dbReference>
<dbReference type="GO" id="GO:0009888">
    <property type="term" value="P:tissue development"/>
    <property type="evidence" value="ECO:0007669"/>
    <property type="project" value="TreeGrafter"/>
</dbReference>
<comment type="subcellular location">
    <subcellularLocation>
        <location evidence="1">Secreted</location>
    </subcellularLocation>
</comment>
<reference evidence="9" key="1">
    <citation type="journal article" date="2012" name="Nature">
        <title>The oyster genome reveals stress adaptation and complexity of shell formation.</title>
        <authorList>
            <person name="Zhang G."/>
            <person name="Fang X."/>
            <person name="Guo X."/>
            <person name="Li L."/>
            <person name="Luo R."/>
            <person name="Xu F."/>
            <person name="Yang P."/>
            <person name="Zhang L."/>
            <person name="Wang X."/>
            <person name="Qi H."/>
            <person name="Xiong Z."/>
            <person name="Que H."/>
            <person name="Xie Y."/>
            <person name="Holland P.W."/>
            <person name="Paps J."/>
            <person name="Zhu Y."/>
            <person name="Wu F."/>
            <person name="Chen Y."/>
            <person name="Wang J."/>
            <person name="Peng C."/>
            <person name="Meng J."/>
            <person name="Yang L."/>
            <person name="Liu J."/>
            <person name="Wen B."/>
            <person name="Zhang N."/>
            <person name="Huang Z."/>
            <person name="Zhu Q."/>
            <person name="Feng Y."/>
            <person name="Mount A."/>
            <person name="Hedgecock D."/>
            <person name="Xu Z."/>
            <person name="Liu Y."/>
            <person name="Domazet-Loso T."/>
            <person name="Du Y."/>
            <person name="Sun X."/>
            <person name="Zhang S."/>
            <person name="Liu B."/>
            <person name="Cheng P."/>
            <person name="Jiang X."/>
            <person name="Li J."/>
            <person name="Fan D."/>
            <person name="Wang W."/>
            <person name="Fu W."/>
            <person name="Wang T."/>
            <person name="Wang B."/>
            <person name="Zhang J."/>
            <person name="Peng Z."/>
            <person name="Li Y."/>
            <person name="Li N."/>
            <person name="Wang J."/>
            <person name="Chen M."/>
            <person name="He Y."/>
            <person name="Tan F."/>
            <person name="Song X."/>
            <person name="Zheng Q."/>
            <person name="Huang R."/>
            <person name="Yang H."/>
            <person name="Du X."/>
            <person name="Chen L."/>
            <person name="Yang M."/>
            <person name="Gaffney P.M."/>
            <person name="Wang S."/>
            <person name="Luo L."/>
            <person name="She Z."/>
            <person name="Ming Y."/>
            <person name="Huang W."/>
            <person name="Zhang S."/>
            <person name="Huang B."/>
            <person name="Zhang Y."/>
            <person name="Qu T."/>
            <person name="Ni P."/>
            <person name="Miao G."/>
            <person name="Wang J."/>
            <person name="Wang Q."/>
            <person name="Steinberg C.E."/>
            <person name="Wang H."/>
            <person name="Li N."/>
            <person name="Qian L."/>
            <person name="Zhang G."/>
            <person name="Li Y."/>
            <person name="Yang H."/>
            <person name="Liu X."/>
            <person name="Wang J."/>
            <person name="Yin Y."/>
            <person name="Wang J."/>
        </authorList>
    </citation>
    <scope>NUCLEOTIDE SEQUENCE [LARGE SCALE GENOMIC DNA]</scope>
    <source>
        <strain evidence="9">05x7-T-G4-1.051#20</strain>
    </source>
</reference>
<protein>
    <submittedName>
        <fullName evidence="9">Laminin subunit beta-1</fullName>
    </submittedName>
</protein>
<dbReference type="InterPro" id="IPR050440">
    <property type="entry name" value="Laminin/Netrin_ECM"/>
</dbReference>
<dbReference type="Pfam" id="PF11838">
    <property type="entry name" value="ERAP1_C"/>
    <property type="match status" value="1"/>
</dbReference>
<keyword evidence="7 8" id="KW-0424">Laminin EGF-like domain</keyword>
<evidence type="ECO:0000256" key="2">
    <source>
        <dbReference type="ARBA" id="ARBA00022525"/>
    </source>
</evidence>
<dbReference type="CDD" id="cd00055">
    <property type="entry name" value="EGF_Lam"/>
    <property type="match status" value="1"/>
</dbReference>
<feature type="disulfide bond" evidence="8">
    <location>
        <begin position="96"/>
        <end position="105"/>
    </location>
</feature>
<gene>
    <name evidence="9" type="ORF">CGI_10010695</name>
</gene>
<dbReference type="GO" id="GO:0005576">
    <property type="term" value="C:extracellular region"/>
    <property type="evidence" value="ECO:0007669"/>
    <property type="project" value="UniProtKB-SubCell"/>
</dbReference>
<organism evidence="9">
    <name type="scientific">Magallana gigas</name>
    <name type="common">Pacific oyster</name>
    <name type="synonym">Crassostrea gigas</name>
    <dbReference type="NCBI Taxonomy" id="29159"/>
    <lineage>
        <taxon>Eukaryota</taxon>
        <taxon>Metazoa</taxon>
        <taxon>Spiralia</taxon>
        <taxon>Lophotrochozoa</taxon>
        <taxon>Mollusca</taxon>
        <taxon>Bivalvia</taxon>
        <taxon>Autobranchia</taxon>
        <taxon>Pteriomorphia</taxon>
        <taxon>Ostreida</taxon>
        <taxon>Ostreoidea</taxon>
        <taxon>Ostreidae</taxon>
        <taxon>Magallana</taxon>
    </lineage>
</organism>
<evidence type="ECO:0000256" key="5">
    <source>
        <dbReference type="ARBA" id="ARBA00023157"/>
    </source>
</evidence>
<keyword evidence="6" id="KW-0325">Glycoprotein</keyword>
<dbReference type="AlphaFoldDB" id="K1PSR4"/>
<evidence type="ECO:0000256" key="8">
    <source>
        <dbReference type="PROSITE-ProRule" id="PRU00460"/>
    </source>
</evidence>
<evidence type="ECO:0000256" key="3">
    <source>
        <dbReference type="ARBA" id="ARBA00022729"/>
    </source>
</evidence>
<dbReference type="PROSITE" id="PS01248">
    <property type="entry name" value="EGF_LAM_1"/>
    <property type="match status" value="1"/>
</dbReference>
<evidence type="ECO:0000256" key="4">
    <source>
        <dbReference type="ARBA" id="ARBA00022737"/>
    </source>
</evidence>